<dbReference type="InterPro" id="IPR039426">
    <property type="entry name" value="TonB-dep_rcpt-like"/>
</dbReference>
<keyword evidence="20" id="KW-1185">Reference proteome</keyword>
<dbReference type="AlphaFoldDB" id="A0A918N485"/>
<evidence type="ECO:0000256" key="2">
    <source>
        <dbReference type="ARBA" id="ARBA00009810"/>
    </source>
</evidence>
<accession>A0A918N485</accession>
<sequence length="709" mass="79474">MNKYYLIVILAIATTLQMWGQTQQQDKENLKKTVSLPEVVVTKNKRKIKNDTISSTLKTDVPLIEIPQNIISISSSLLKEQGAFVLRDAARNASGVYFGLNNDVFDGAGNLYLRGFTQNGIFRNGLPSGDFRGSQDDEAIIDRIEFIKGPAGFLGSTGEAGGKINIVTKTPGNSKILNATITGGSYNFYRASIDLGSGIKEKGFSYRFNTAYNYQQYFVDIMESRKYIIAPVVQYNFTKHTSILAEYILNNQTAISGSTFTKFFPVDKILTDDRRANYLADSGLPNSTSKSQNARVVFKHEFNDNWKITHQSSYSKTPAETWSFLSEETYNAVGFDENGKTNRLAWKSFNDNKTLSTQFFVNGKFHTGKKIKHHILVGTEYAISKDSTYQTFGLKSFPFDVNNLQYGLDRKELLDQEAFLDYKSNNNFLALYFYNNVKIGKRLSVDFGGRYTHNQNETIFDTDATKFDQDAFTPRAGITYLIDKNTAVFALYDESFVPRSGQDKQGTPFKPIRGQDKELGVKKNWFDGLLSTSVTAFHISRNNMVTQDPADPLFNKQLGQVVSKGVEIDILGNITKNIAVSANYAYTKATITKDTDPTIVGQLSSFSPKELINSWVSYSFPTNTIRGLSISLGHTSIIKRATNTVGAFIPDYTKFDGSISYTKGKITTRLLLDNLTNKRYILTGDIYEGNVYYTEGTPFNFKISLSVKL</sequence>
<evidence type="ECO:0000256" key="7">
    <source>
        <dbReference type="ARBA" id="ARBA00022729"/>
    </source>
</evidence>
<feature type="domain" description="TonB-dependent receptor-like beta-barrel" evidence="17">
    <location>
        <begin position="249"/>
        <end position="675"/>
    </location>
</feature>
<feature type="signal peptide" evidence="16">
    <location>
        <begin position="1"/>
        <end position="20"/>
    </location>
</feature>
<keyword evidence="11 14" id="KW-0472">Membrane</keyword>
<gene>
    <name evidence="19" type="ORF">GCM10007384_19340</name>
</gene>
<feature type="chain" id="PRO_5037875214" evidence="16">
    <location>
        <begin position="21"/>
        <end position="709"/>
    </location>
</feature>
<evidence type="ECO:0000256" key="13">
    <source>
        <dbReference type="ARBA" id="ARBA00023237"/>
    </source>
</evidence>
<dbReference type="InterPro" id="IPR010105">
    <property type="entry name" value="TonB_sidphr_rcpt"/>
</dbReference>
<keyword evidence="12 19" id="KW-0675">Receptor</keyword>
<keyword evidence="9" id="KW-0406">Ion transport</keyword>
<dbReference type="GO" id="GO:0009279">
    <property type="term" value="C:cell outer membrane"/>
    <property type="evidence" value="ECO:0007669"/>
    <property type="project" value="UniProtKB-SubCell"/>
</dbReference>
<dbReference type="PROSITE" id="PS52016">
    <property type="entry name" value="TONB_DEPENDENT_REC_3"/>
    <property type="match status" value="1"/>
</dbReference>
<evidence type="ECO:0000256" key="14">
    <source>
        <dbReference type="PROSITE-ProRule" id="PRU01360"/>
    </source>
</evidence>
<evidence type="ECO:0000256" key="10">
    <source>
        <dbReference type="ARBA" id="ARBA00023077"/>
    </source>
</evidence>
<dbReference type="NCBIfam" id="TIGR01783">
    <property type="entry name" value="TonB-siderophor"/>
    <property type="match status" value="1"/>
</dbReference>
<feature type="domain" description="TonB-dependent receptor plug" evidence="18">
    <location>
        <begin position="63"/>
        <end position="162"/>
    </location>
</feature>
<evidence type="ECO:0000256" key="3">
    <source>
        <dbReference type="ARBA" id="ARBA00022448"/>
    </source>
</evidence>
<evidence type="ECO:0000256" key="4">
    <source>
        <dbReference type="ARBA" id="ARBA00022452"/>
    </source>
</evidence>
<comment type="subcellular location">
    <subcellularLocation>
        <location evidence="1 14">Cell outer membrane</location>
        <topology evidence="1 14">Multi-pass membrane protein</topology>
    </subcellularLocation>
</comment>
<dbReference type="GO" id="GO:0015344">
    <property type="term" value="F:siderophore uptake transmembrane transporter activity"/>
    <property type="evidence" value="ECO:0007669"/>
    <property type="project" value="TreeGrafter"/>
</dbReference>
<evidence type="ECO:0000313" key="19">
    <source>
        <dbReference type="EMBL" id="GGX18003.1"/>
    </source>
</evidence>
<evidence type="ECO:0000313" key="20">
    <source>
        <dbReference type="Proteomes" id="UP000601108"/>
    </source>
</evidence>
<keyword evidence="5" id="KW-0410">Iron transport</keyword>
<dbReference type="CDD" id="cd01347">
    <property type="entry name" value="ligand_gated_channel"/>
    <property type="match status" value="1"/>
</dbReference>
<proteinExistence type="inferred from homology"/>
<protein>
    <submittedName>
        <fullName evidence="19">Ferrichrome-iron receptor</fullName>
    </submittedName>
</protein>
<dbReference type="Pfam" id="PF00593">
    <property type="entry name" value="TonB_dep_Rec_b-barrel"/>
    <property type="match status" value="1"/>
</dbReference>
<dbReference type="SUPFAM" id="SSF56935">
    <property type="entry name" value="Porins"/>
    <property type="match status" value="1"/>
</dbReference>
<evidence type="ECO:0000256" key="16">
    <source>
        <dbReference type="SAM" id="SignalP"/>
    </source>
</evidence>
<keyword evidence="8" id="KW-0408">Iron</keyword>
<evidence type="ECO:0000256" key="15">
    <source>
        <dbReference type="RuleBase" id="RU003357"/>
    </source>
</evidence>
<dbReference type="Pfam" id="PF07715">
    <property type="entry name" value="Plug"/>
    <property type="match status" value="1"/>
</dbReference>
<reference evidence="19 20" key="1">
    <citation type="journal article" date="2014" name="Int. J. Syst. Evol. Microbiol.">
        <title>Complete genome sequence of Corynebacterium casei LMG S-19264T (=DSM 44701T), isolated from a smear-ripened cheese.</title>
        <authorList>
            <consortium name="US DOE Joint Genome Institute (JGI-PGF)"/>
            <person name="Walter F."/>
            <person name="Albersmeier A."/>
            <person name="Kalinowski J."/>
            <person name="Ruckert C."/>
        </authorList>
    </citation>
    <scope>NUCLEOTIDE SEQUENCE [LARGE SCALE GENOMIC DNA]</scope>
    <source>
        <strain evidence="19 20">KCTC 12285</strain>
    </source>
</reference>
<keyword evidence="13 14" id="KW-0998">Cell outer membrane</keyword>
<dbReference type="InterPro" id="IPR000531">
    <property type="entry name" value="Beta-barrel_TonB"/>
</dbReference>
<dbReference type="InterPro" id="IPR012910">
    <property type="entry name" value="Plug_dom"/>
</dbReference>
<evidence type="ECO:0000256" key="11">
    <source>
        <dbReference type="ARBA" id="ARBA00023136"/>
    </source>
</evidence>
<evidence type="ECO:0000256" key="1">
    <source>
        <dbReference type="ARBA" id="ARBA00004571"/>
    </source>
</evidence>
<evidence type="ECO:0000256" key="6">
    <source>
        <dbReference type="ARBA" id="ARBA00022692"/>
    </source>
</evidence>
<evidence type="ECO:0000259" key="17">
    <source>
        <dbReference type="Pfam" id="PF00593"/>
    </source>
</evidence>
<dbReference type="InterPro" id="IPR037066">
    <property type="entry name" value="Plug_dom_sf"/>
</dbReference>
<keyword evidence="4 14" id="KW-1134">Transmembrane beta strand</keyword>
<dbReference type="InterPro" id="IPR036942">
    <property type="entry name" value="Beta-barrel_TonB_sf"/>
</dbReference>
<keyword evidence="6 14" id="KW-0812">Transmembrane</keyword>
<organism evidence="19 20">
    <name type="scientific">Aquimarina muelleri</name>
    <dbReference type="NCBI Taxonomy" id="279356"/>
    <lineage>
        <taxon>Bacteria</taxon>
        <taxon>Pseudomonadati</taxon>
        <taxon>Bacteroidota</taxon>
        <taxon>Flavobacteriia</taxon>
        <taxon>Flavobacteriales</taxon>
        <taxon>Flavobacteriaceae</taxon>
        <taxon>Aquimarina</taxon>
    </lineage>
</organism>
<dbReference type="EMBL" id="BMWS01000011">
    <property type="protein sequence ID" value="GGX18003.1"/>
    <property type="molecule type" value="Genomic_DNA"/>
</dbReference>
<evidence type="ECO:0000256" key="5">
    <source>
        <dbReference type="ARBA" id="ARBA00022496"/>
    </source>
</evidence>
<dbReference type="GO" id="GO:0038023">
    <property type="term" value="F:signaling receptor activity"/>
    <property type="evidence" value="ECO:0007669"/>
    <property type="project" value="InterPro"/>
</dbReference>
<dbReference type="PANTHER" id="PTHR32552">
    <property type="entry name" value="FERRICHROME IRON RECEPTOR-RELATED"/>
    <property type="match status" value="1"/>
</dbReference>
<evidence type="ECO:0000256" key="12">
    <source>
        <dbReference type="ARBA" id="ARBA00023170"/>
    </source>
</evidence>
<dbReference type="Gene3D" id="2.40.170.20">
    <property type="entry name" value="TonB-dependent receptor, beta-barrel domain"/>
    <property type="match status" value="1"/>
</dbReference>
<evidence type="ECO:0000259" key="18">
    <source>
        <dbReference type="Pfam" id="PF07715"/>
    </source>
</evidence>
<keyword evidence="10 15" id="KW-0798">TonB box</keyword>
<comment type="caution">
    <text evidence="19">The sequence shown here is derived from an EMBL/GenBank/DDBJ whole genome shotgun (WGS) entry which is preliminary data.</text>
</comment>
<dbReference type="GO" id="GO:0015891">
    <property type="term" value="P:siderophore transport"/>
    <property type="evidence" value="ECO:0007669"/>
    <property type="project" value="InterPro"/>
</dbReference>
<comment type="similarity">
    <text evidence="2 14 15">Belongs to the TonB-dependent receptor family.</text>
</comment>
<evidence type="ECO:0000256" key="8">
    <source>
        <dbReference type="ARBA" id="ARBA00023004"/>
    </source>
</evidence>
<keyword evidence="7 16" id="KW-0732">Signal</keyword>
<dbReference type="Gene3D" id="2.170.130.10">
    <property type="entry name" value="TonB-dependent receptor, plug domain"/>
    <property type="match status" value="1"/>
</dbReference>
<evidence type="ECO:0000256" key="9">
    <source>
        <dbReference type="ARBA" id="ARBA00023065"/>
    </source>
</evidence>
<dbReference type="RefSeq" id="WP_081414663.1">
    <property type="nucleotide sequence ID" value="NZ_BMWS01000011.1"/>
</dbReference>
<name>A0A918N485_9FLAO</name>
<dbReference type="Proteomes" id="UP000601108">
    <property type="component" value="Unassembled WGS sequence"/>
</dbReference>
<dbReference type="PANTHER" id="PTHR32552:SF68">
    <property type="entry name" value="FERRICHROME OUTER MEMBRANE TRANSPORTER_PHAGE RECEPTOR"/>
    <property type="match status" value="1"/>
</dbReference>
<keyword evidence="3 14" id="KW-0813">Transport</keyword>